<evidence type="ECO:0000313" key="1">
    <source>
        <dbReference type="EMBL" id="GIY20436.1"/>
    </source>
</evidence>
<comment type="caution">
    <text evidence="1">The sequence shown here is derived from an EMBL/GenBank/DDBJ whole genome shotgun (WGS) entry which is preliminary data.</text>
</comment>
<gene>
    <name evidence="1" type="ORF">CEXT_309491</name>
</gene>
<reference evidence="1 2" key="1">
    <citation type="submission" date="2021-06" db="EMBL/GenBank/DDBJ databases">
        <title>Caerostris extrusa draft genome.</title>
        <authorList>
            <person name="Kono N."/>
            <person name="Arakawa K."/>
        </authorList>
    </citation>
    <scope>NUCLEOTIDE SEQUENCE [LARGE SCALE GENOMIC DNA]</scope>
</reference>
<name>A0AAV4RI71_CAEEX</name>
<evidence type="ECO:0000313" key="2">
    <source>
        <dbReference type="Proteomes" id="UP001054945"/>
    </source>
</evidence>
<sequence length="118" mass="13249">MEWERMERGTGYKKNKLSYKNGMKSTVYSSLPPPYSISPRPSTPKLILWCLVPKRIKIRNTSCLASTTKTELPDTRASVINISCALALVPALSHYLFRAPFYASSREGGNRVRSSLLP</sequence>
<dbReference type="EMBL" id="BPLR01007883">
    <property type="protein sequence ID" value="GIY20436.1"/>
    <property type="molecule type" value="Genomic_DNA"/>
</dbReference>
<organism evidence="1 2">
    <name type="scientific">Caerostris extrusa</name>
    <name type="common">Bark spider</name>
    <name type="synonym">Caerostris bankana</name>
    <dbReference type="NCBI Taxonomy" id="172846"/>
    <lineage>
        <taxon>Eukaryota</taxon>
        <taxon>Metazoa</taxon>
        <taxon>Ecdysozoa</taxon>
        <taxon>Arthropoda</taxon>
        <taxon>Chelicerata</taxon>
        <taxon>Arachnida</taxon>
        <taxon>Araneae</taxon>
        <taxon>Araneomorphae</taxon>
        <taxon>Entelegynae</taxon>
        <taxon>Araneoidea</taxon>
        <taxon>Araneidae</taxon>
        <taxon>Caerostris</taxon>
    </lineage>
</organism>
<dbReference type="AlphaFoldDB" id="A0AAV4RI71"/>
<accession>A0AAV4RI71</accession>
<dbReference type="Proteomes" id="UP001054945">
    <property type="component" value="Unassembled WGS sequence"/>
</dbReference>
<proteinExistence type="predicted"/>
<protein>
    <submittedName>
        <fullName evidence="1">Uncharacterized protein</fullName>
    </submittedName>
</protein>
<keyword evidence="2" id="KW-1185">Reference proteome</keyword>